<comment type="caution">
    <text evidence="5">The sequence shown here is derived from an EMBL/GenBank/DDBJ whole genome shotgun (WGS) entry which is preliminary data.</text>
</comment>
<dbReference type="InterPro" id="IPR003697">
    <property type="entry name" value="Maf-like"/>
</dbReference>
<dbReference type="HAMAP" id="MF_00528">
    <property type="entry name" value="Maf"/>
    <property type="match status" value="1"/>
</dbReference>
<accession>A0ABP3WUF7</accession>
<feature type="active site" description="Proton acceptor" evidence="4">
    <location>
        <position position="68"/>
    </location>
</feature>
<evidence type="ECO:0000256" key="3">
    <source>
        <dbReference type="ARBA" id="ARBA00023080"/>
    </source>
</evidence>
<feature type="site" description="Important for substrate specificity" evidence="4">
    <location>
        <position position="155"/>
    </location>
</feature>
<reference evidence="6" key="1">
    <citation type="journal article" date="2019" name="Int. J. Syst. Evol. Microbiol.">
        <title>The Global Catalogue of Microorganisms (GCM) 10K type strain sequencing project: providing services to taxonomists for standard genome sequencing and annotation.</title>
        <authorList>
            <consortium name="The Broad Institute Genomics Platform"/>
            <consortium name="The Broad Institute Genome Sequencing Center for Infectious Disease"/>
            <person name="Wu L."/>
            <person name="Ma J."/>
        </authorList>
    </citation>
    <scope>NUCLEOTIDE SEQUENCE [LARGE SCALE GENOMIC DNA]</scope>
    <source>
        <strain evidence="6">JCM 15896</strain>
    </source>
</reference>
<comment type="catalytic activity">
    <reaction evidence="4">
        <text>UTP + H2O = UMP + diphosphate + H(+)</text>
        <dbReference type="Rhea" id="RHEA:29395"/>
        <dbReference type="ChEBI" id="CHEBI:15377"/>
        <dbReference type="ChEBI" id="CHEBI:15378"/>
        <dbReference type="ChEBI" id="CHEBI:33019"/>
        <dbReference type="ChEBI" id="CHEBI:46398"/>
        <dbReference type="ChEBI" id="CHEBI:57865"/>
        <dbReference type="EC" id="3.6.1.9"/>
    </reaction>
</comment>
<keyword evidence="3 4" id="KW-0546">Nucleotide metabolism</keyword>
<sequence>MLLLASQSPRRKTLLAQLGVQFTTLNVDIDETHRPLERSEDYVTRLAREKAQAGLASRPEMQWSLGADTVVVTDQGEHEQILGKPRDFEHAKHMWSQLAKGPHNVLTAVAIASNSDTIECVVNTQVWFSALSERQMQWYWNTGEPQDKAGGYGIQGLAGQFVKQIKGSYSAVVGLPLYQTSELIKQAGISQNEC</sequence>
<dbReference type="PANTHER" id="PTHR43213">
    <property type="entry name" value="BIFUNCTIONAL DTTP/UTP PYROPHOSPHATASE/METHYLTRANSFERASE PROTEIN-RELATED"/>
    <property type="match status" value="1"/>
</dbReference>
<dbReference type="EC" id="3.6.1.9" evidence="4"/>
<feature type="site" description="Important for substrate specificity" evidence="4">
    <location>
        <position position="69"/>
    </location>
</feature>
<dbReference type="PIRSF" id="PIRSF006305">
    <property type="entry name" value="Maf"/>
    <property type="match status" value="1"/>
</dbReference>
<keyword evidence="4" id="KW-0963">Cytoplasm</keyword>
<comment type="catalytic activity">
    <reaction evidence="4">
        <text>dTTP + H2O = dTMP + diphosphate + H(+)</text>
        <dbReference type="Rhea" id="RHEA:28534"/>
        <dbReference type="ChEBI" id="CHEBI:15377"/>
        <dbReference type="ChEBI" id="CHEBI:15378"/>
        <dbReference type="ChEBI" id="CHEBI:33019"/>
        <dbReference type="ChEBI" id="CHEBI:37568"/>
        <dbReference type="ChEBI" id="CHEBI:63528"/>
        <dbReference type="EC" id="3.6.1.9"/>
    </reaction>
</comment>
<dbReference type="SUPFAM" id="SSF52972">
    <property type="entry name" value="ITPase-like"/>
    <property type="match status" value="1"/>
</dbReference>
<dbReference type="NCBIfam" id="TIGR00172">
    <property type="entry name" value="maf"/>
    <property type="match status" value="1"/>
</dbReference>
<proteinExistence type="inferred from homology"/>
<dbReference type="Pfam" id="PF02545">
    <property type="entry name" value="Maf"/>
    <property type="match status" value="1"/>
</dbReference>
<evidence type="ECO:0000313" key="6">
    <source>
        <dbReference type="Proteomes" id="UP001500359"/>
    </source>
</evidence>
<protein>
    <recommendedName>
        <fullName evidence="4">dTTP/UTP pyrophosphatase</fullName>
        <shortName evidence="4">dTTPase/UTPase</shortName>
        <ecNumber evidence="4">3.6.1.9</ecNumber>
    </recommendedName>
    <alternativeName>
        <fullName evidence="4">Nucleoside triphosphate pyrophosphatase</fullName>
    </alternativeName>
    <alternativeName>
        <fullName evidence="4">Nucleotide pyrophosphatase</fullName>
        <shortName evidence="4">Nucleotide PPase</shortName>
    </alternativeName>
</protein>
<keyword evidence="6" id="KW-1185">Reference proteome</keyword>
<comment type="function">
    <text evidence="4">Nucleoside triphosphate pyrophosphatase that hydrolyzes dTTP and UTP. May have a dual role in cell division arrest and in preventing the incorporation of modified nucleotides into cellular nucleic acids.</text>
</comment>
<evidence type="ECO:0000256" key="2">
    <source>
        <dbReference type="ARBA" id="ARBA00022801"/>
    </source>
</evidence>
<organism evidence="5 6">
    <name type="scientific">Aliiglaciecola litoralis</name>
    <dbReference type="NCBI Taxonomy" id="582857"/>
    <lineage>
        <taxon>Bacteria</taxon>
        <taxon>Pseudomonadati</taxon>
        <taxon>Pseudomonadota</taxon>
        <taxon>Gammaproteobacteria</taxon>
        <taxon>Alteromonadales</taxon>
        <taxon>Alteromonadaceae</taxon>
        <taxon>Aliiglaciecola</taxon>
    </lineage>
</organism>
<comment type="similarity">
    <text evidence="4">Belongs to the Maf family. YhdE subfamily.</text>
</comment>
<dbReference type="InterPro" id="IPR029001">
    <property type="entry name" value="ITPase-like_fam"/>
</dbReference>
<name>A0ABP3WUF7_9ALTE</name>
<dbReference type="PANTHER" id="PTHR43213:SF5">
    <property type="entry name" value="BIFUNCTIONAL DTTP_UTP PYROPHOSPHATASE_METHYLTRANSFERASE PROTEIN-RELATED"/>
    <property type="match status" value="1"/>
</dbReference>
<comment type="cofactor">
    <cofactor evidence="1 4">
        <name>a divalent metal cation</name>
        <dbReference type="ChEBI" id="CHEBI:60240"/>
    </cofactor>
</comment>
<dbReference type="CDD" id="cd00555">
    <property type="entry name" value="Maf"/>
    <property type="match status" value="1"/>
</dbReference>
<dbReference type="EMBL" id="BAAAFD010000004">
    <property type="protein sequence ID" value="GAA0856560.1"/>
    <property type="molecule type" value="Genomic_DNA"/>
</dbReference>
<dbReference type="Gene3D" id="3.90.950.10">
    <property type="match status" value="1"/>
</dbReference>
<evidence type="ECO:0000256" key="4">
    <source>
        <dbReference type="HAMAP-Rule" id="MF_00528"/>
    </source>
</evidence>
<evidence type="ECO:0000256" key="1">
    <source>
        <dbReference type="ARBA" id="ARBA00001968"/>
    </source>
</evidence>
<comment type="subcellular location">
    <subcellularLocation>
        <location evidence="4">Cytoplasm</location>
    </subcellularLocation>
</comment>
<keyword evidence="2 4" id="KW-0378">Hydrolase</keyword>
<dbReference type="Proteomes" id="UP001500359">
    <property type="component" value="Unassembled WGS sequence"/>
</dbReference>
<evidence type="ECO:0000313" key="5">
    <source>
        <dbReference type="EMBL" id="GAA0856560.1"/>
    </source>
</evidence>
<feature type="site" description="Important for substrate specificity" evidence="4">
    <location>
        <position position="10"/>
    </location>
</feature>
<comment type="caution">
    <text evidence="4">Lacks conserved residue(s) required for the propagation of feature annotation.</text>
</comment>
<gene>
    <name evidence="5" type="ORF">GCM10009114_18980</name>
</gene>
<dbReference type="RefSeq" id="WP_343859163.1">
    <property type="nucleotide sequence ID" value="NZ_BAAAFD010000004.1"/>
</dbReference>